<feature type="domain" description="Rieske" evidence="8">
    <location>
        <begin position="51"/>
        <end position="161"/>
    </location>
</feature>
<name>A0A7W6DHH7_9SPHN</name>
<dbReference type="InterPro" id="IPR015881">
    <property type="entry name" value="ARHD_Rieske_2Fe_2S"/>
</dbReference>
<dbReference type="InterPro" id="IPR001663">
    <property type="entry name" value="Rng_hydr_dOase-A"/>
</dbReference>
<keyword evidence="4" id="KW-0560">Oxidoreductase</keyword>
<sequence length="243" mass="27527">MNTPNPGIMFDIGQGEIMATPEILEGGRIEPDAYNSRERFEAEREMFGKVWLNIAEAGEIPNPDDWIVRDVTCRSVSAIIVRGKDMNIRAFHNICSHRGMKLVWDEKGRGGKFSCPYHAWQYNTDGELTHIPDAECFPHVDKQESGLTPIHCDTWEGFIFINLDQQPAQTLVEFLGPMTEALKNAPFQEYPTSVRCRSVIKANWKLGVEAQSESYHAAALHARTVAKMGVTSRFVRQTTIWQT</sequence>
<dbReference type="RefSeq" id="WP_183956146.1">
    <property type="nucleotide sequence ID" value="NZ_JACIEB010000007.1"/>
</dbReference>
<reference evidence="9 10" key="1">
    <citation type="submission" date="2020-08" db="EMBL/GenBank/DDBJ databases">
        <title>Genomic Encyclopedia of Type Strains, Phase IV (KMG-IV): sequencing the most valuable type-strain genomes for metagenomic binning, comparative biology and taxonomic classification.</title>
        <authorList>
            <person name="Goeker M."/>
        </authorList>
    </citation>
    <scope>NUCLEOTIDE SEQUENCE [LARGE SCALE GENOMIC DNA]</scope>
    <source>
        <strain evidence="9 10">DSM 29348</strain>
    </source>
</reference>
<dbReference type="AlphaFoldDB" id="A0A7W6DHH7"/>
<dbReference type="InterPro" id="IPR015879">
    <property type="entry name" value="Ring_hydroxy_dOase_asu_C_dom"/>
</dbReference>
<dbReference type="GO" id="GO:0051537">
    <property type="term" value="F:2 iron, 2 sulfur cluster binding"/>
    <property type="evidence" value="ECO:0007669"/>
    <property type="project" value="UniProtKB-KW"/>
</dbReference>
<dbReference type="SUPFAM" id="SSF50022">
    <property type="entry name" value="ISP domain"/>
    <property type="match status" value="1"/>
</dbReference>
<gene>
    <name evidence="9" type="ORF">GGR44_002810</name>
</gene>
<accession>A0A7W6DHH7</accession>
<dbReference type="Gene3D" id="3.90.380.10">
    <property type="entry name" value="Naphthalene 1,2-dioxygenase Alpha Subunit, Chain A, domain 1"/>
    <property type="match status" value="1"/>
</dbReference>
<evidence type="ECO:0000313" key="10">
    <source>
        <dbReference type="Proteomes" id="UP000552757"/>
    </source>
</evidence>
<keyword evidence="2" id="KW-0001">2Fe-2S</keyword>
<dbReference type="Pfam" id="PF00355">
    <property type="entry name" value="Rieske"/>
    <property type="match status" value="1"/>
</dbReference>
<dbReference type="InterPro" id="IPR017941">
    <property type="entry name" value="Rieske_2Fe-2S"/>
</dbReference>
<proteinExistence type="predicted"/>
<dbReference type="PANTHER" id="PTHR43756">
    <property type="entry name" value="CHOLINE MONOOXYGENASE, CHLOROPLASTIC"/>
    <property type="match status" value="1"/>
</dbReference>
<evidence type="ECO:0000256" key="3">
    <source>
        <dbReference type="ARBA" id="ARBA00022723"/>
    </source>
</evidence>
<dbReference type="Pfam" id="PF00848">
    <property type="entry name" value="Ring_hydroxyl_A"/>
    <property type="match status" value="1"/>
</dbReference>
<dbReference type="PROSITE" id="PS00570">
    <property type="entry name" value="RING_HYDROXYL_ALPHA"/>
    <property type="match status" value="1"/>
</dbReference>
<keyword evidence="3" id="KW-0479">Metal-binding</keyword>
<dbReference type="GO" id="GO:0005506">
    <property type="term" value="F:iron ion binding"/>
    <property type="evidence" value="ECO:0007669"/>
    <property type="project" value="InterPro"/>
</dbReference>
<organism evidence="9 10">
    <name type="scientific">Sphingobium fontiphilum</name>
    <dbReference type="NCBI Taxonomy" id="944425"/>
    <lineage>
        <taxon>Bacteria</taxon>
        <taxon>Pseudomonadati</taxon>
        <taxon>Pseudomonadota</taxon>
        <taxon>Alphaproteobacteria</taxon>
        <taxon>Sphingomonadales</taxon>
        <taxon>Sphingomonadaceae</taxon>
        <taxon>Sphingobium</taxon>
    </lineage>
</organism>
<evidence type="ECO:0000256" key="1">
    <source>
        <dbReference type="ARBA" id="ARBA00001962"/>
    </source>
</evidence>
<keyword evidence="6" id="KW-0411">Iron-sulfur</keyword>
<comment type="caution">
    <text evidence="9">The sequence shown here is derived from an EMBL/GenBank/DDBJ whole genome shotgun (WGS) entry which is preliminary data.</text>
</comment>
<comment type="cofactor">
    <cofactor evidence="1">
        <name>Fe cation</name>
        <dbReference type="ChEBI" id="CHEBI:24875"/>
    </cofactor>
</comment>
<keyword evidence="7" id="KW-0520">NAD</keyword>
<evidence type="ECO:0000259" key="8">
    <source>
        <dbReference type="PROSITE" id="PS51296"/>
    </source>
</evidence>
<evidence type="ECO:0000256" key="2">
    <source>
        <dbReference type="ARBA" id="ARBA00022714"/>
    </source>
</evidence>
<dbReference type="SUPFAM" id="SSF55961">
    <property type="entry name" value="Bet v1-like"/>
    <property type="match status" value="1"/>
</dbReference>
<dbReference type="EMBL" id="JACIEB010000007">
    <property type="protein sequence ID" value="MBB3983123.1"/>
    <property type="molecule type" value="Genomic_DNA"/>
</dbReference>
<evidence type="ECO:0000256" key="6">
    <source>
        <dbReference type="ARBA" id="ARBA00023014"/>
    </source>
</evidence>
<evidence type="ECO:0000256" key="7">
    <source>
        <dbReference type="ARBA" id="ARBA00023027"/>
    </source>
</evidence>
<keyword evidence="9" id="KW-0223">Dioxygenase</keyword>
<dbReference type="InterPro" id="IPR036922">
    <property type="entry name" value="Rieske_2Fe-2S_sf"/>
</dbReference>
<dbReference type="Proteomes" id="UP000552757">
    <property type="component" value="Unassembled WGS sequence"/>
</dbReference>
<dbReference type="PROSITE" id="PS51296">
    <property type="entry name" value="RIESKE"/>
    <property type="match status" value="1"/>
</dbReference>
<evidence type="ECO:0000313" key="9">
    <source>
        <dbReference type="EMBL" id="MBB3983123.1"/>
    </source>
</evidence>
<dbReference type="GO" id="GO:0051213">
    <property type="term" value="F:dioxygenase activity"/>
    <property type="evidence" value="ECO:0007669"/>
    <property type="project" value="UniProtKB-KW"/>
</dbReference>
<dbReference type="Gene3D" id="2.102.10.10">
    <property type="entry name" value="Rieske [2Fe-2S] iron-sulphur domain"/>
    <property type="match status" value="1"/>
</dbReference>
<keyword evidence="10" id="KW-1185">Reference proteome</keyword>
<dbReference type="PRINTS" id="PR00090">
    <property type="entry name" value="RNGDIOXGNASE"/>
</dbReference>
<dbReference type="CDD" id="cd03469">
    <property type="entry name" value="Rieske_RO_Alpha_N"/>
    <property type="match status" value="1"/>
</dbReference>
<evidence type="ECO:0000256" key="5">
    <source>
        <dbReference type="ARBA" id="ARBA00023004"/>
    </source>
</evidence>
<keyword evidence="5" id="KW-0408">Iron</keyword>
<evidence type="ECO:0000256" key="4">
    <source>
        <dbReference type="ARBA" id="ARBA00023002"/>
    </source>
</evidence>
<dbReference type="PANTHER" id="PTHR43756:SF5">
    <property type="entry name" value="CHOLINE MONOOXYGENASE, CHLOROPLASTIC"/>
    <property type="match status" value="1"/>
</dbReference>
<protein>
    <submittedName>
        <fullName evidence="9">Phenylpropionate dioxygenase-like ring-hydroxylating dioxygenase large terminal subunit</fullName>
    </submittedName>
</protein>